<dbReference type="FunFam" id="3.40.50.300:FF:000712">
    <property type="entry name" value="Midasin"/>
    <property type="match status" value="1"/>
</dbReference>
<dbReference type="GO" id="GO:0000055">
    <property type="term" value="P:ribosomal large subunit export from nucleus"/>
    <property type="evidence" value="ECO:0007669"/>
    <property type="project" value="TreeGrafter"/>
</dbReference>
<dbReference type="SMART" id="SM00382">
    <property type="entry name" value="AAA"/>
    <property type="match status" value="6"/>
</dbReference>
<dbReference type="VEuPathDB" id="FungiDB:DFL_004009"/>
<feature type="compositionally biased region" description="Polar residues" evidence="11">
    <location>
        <begin position="4367"/>
        <end position="4383"/>
    </location>
</feature>
<evidence type="ECO:0000256" key="3">
    <source>
        <dbReference type="ARBA" id="ARBA00007188"/>
    </source>
</evidence>
<feature type="compositionally biased region" description="Polar residues" evidence="11">
    <location>
        <begin position="4406"/>
        <end position="4428"/>
    </location>
</feature>
<feature type="compositionally biased region" description="Acidic residues" evidence="11">
    <location>
        <begin position="4281"/>
        <end position="4309"/>
    </location>
</feature>
<dbReference type="Gene3D" id="3.40.50.410">
    <property type="entry name" value="von Willebrand factor, type A domain"/>
    <property type="match status" value="1"/>
</dbReference>
<keyword evidence="8 10" id="KW-0143">Chaperone</keyword>
<dbReference type="InterPro" id="IPR048617">
    <property type="entry name" value="MDN1_AAA_lid_4"/>
</dbReference>
<evidence type="ECO:0000256" key="7">
    <source>
        <dbReference type="ARBA" id="ARBA00022840"/>
    </source>
</evidence>
<dbReference type="GO" id="GO:0005524">
    <property type="term" value="F:ATP binding"/>
    <property type="evidence" value="ECO:0007669"/>
    <property type="project" value="UniProtKB-KW"/>
</dbReference>
<evidence type="ECO:0000256" key="6">
    <source>
        <dbReference type="ARBA" id="ARBA00022741"/>
    </source>
</evidence>
<dbReference type="GO" id="GO:0005730">
    <property type="term" value="C:nucleolus"/>
    <property type="evidence" value="ECO:0007669"/>
    <property type="project" value="UniProtKB-SubCell"/>
</dbReference>
<dbReference type="Pfam" id="PF17865">
    <property type="entry name" value="AAA_lid_5"/>
    <property type="match status" value="1"/>
</dbReference>
<dbReference type="CDD" id="cd00009">
    <property type="entry name" value="AAA"/>
    <property type="match status" value="1"/>
</dbReference>
<feature type="compositionally biased region" description="Acidic residues" evidence="11">
    <location>
        <begin position="4326"/>
        <end position="4353"/>
    </location>
</feature>
<dbReference type="InterPro" id="IPR027417">
    <property type="entry name" value="P-loop_NTPase"/>
</dbReference>
<dbReference type="Gene3D" id="3.40.50.300">
    <property type="entry name" value="P-loop containing nucleotide triphosphate hydrolases"/>
    <property type="match status" value="6"/>
</dbReference>
<evidence type="ECO:0000256" key="2">
    <source>
        <dbReference type="ARBA" id="ARBA00004642"/>
    </source>
</evidence>
<feature type="region of interest" description="Disordered" evidence="11">
    <location>
        <begin position="4082"/>
        <end position="4618"/>
    </location>
</feature>
<dbReference type="SUPFAM" id="SSF53300">
    <property type="entry name" value="vWA-like"/>
    <property type="match status" value="1"/>
</dbReference>
<accession>A0A437A3G7</accession>
<dbReference type="GO" id="GO:0030687">
    <property type="term" value="C:preribosome, large subunit precursor"/>
    <property type="evidence" value="ECO:0007669"/>
    <property type="project" value="TreeGrafter"/>
</dbReference>
<keyword evidence="9 10" id="KW-0539">Nucleus</keyword>
<evidence type="ECO:0000256" key="5">
    <source>
        <dbReference type="ARBA" id="ARBA00022553"/>
    </source>
</evidence>
<dbReference type="PANTHER" id="PTHR48103">
    <property type="entry name" value="MIDASIN-RELATED"/>
    <property type="match status" value="1"/>
</dbReference>
<feature type="compositionally biased region" description="Low complexity" evidence="11">
    <location>
        <begin position="4513"/>
        <end position="4522"/>
    </location>
</feature>
<dbReference type="CDD" id="cd01460">
    <property type="entry name" value="vWA_midasin"/>
    <property type="match status" value="1"/>
</dbReference>
<feature type="compositionally biased region" description="Basic and acidic residues" evidence="11">
    <location>
        <begin position="4122"/>
        <end position="4134"/>
    </location>
</feature>
<evidence type="ECO:0000256" key="8">
    <source>
        <dbReference type="ARBA" id="ARBA00023186"/>
    </source>
</evidence>
<dbReference type="GO" id="GO:0016887">
    <property type="term" value="F:ATP hydrolysis activity"/>
    <property type="evidence" value="ECO:0007669"/>
    <property type="project" value="InterPro"/>
</dbReference>
<dbReference type="Pfam" id="PF17867">
    <property type="entry name" value="AAA_lid_7"/>
    <property type="match status" value="3"/>
</dbReference>
<dbReference type="STRING" id="97331.A0A437A3G7"/>
<evidence type="ECO:0000313" key="14">
    <source>
        <dbReference type="Proteomes" id="UP000283090"/>
    </source>
</evidence>
<feature type="domain" description="VWFA" evidence="12">
    <location>
        <begin position="4722"/>
        <end position="4860"/>
    </location>
</feature>
<sequence length="4942" mass="553297">MWSTTFGDRSLAESTLLRQVVPAELLLNLQSQNNQIYLDTLSRVALDSRLTSLVFTSFEPIFPDILSRWTGFTTPQEFAQGLAKLLPVAPYLVPYAEHYLLGDGTRTFSSLYQNQSTSLPQIFTENLHSLSVESIQTTLLALLRLLKFNFSLFSPLARLEHIWSLLEHPSVVVRYLSLQIAVLYLNIADSAFEELLVKHCGTEPIVGVIDGVSVDFKYFWTDEARRLDLLQSTLESVRVRSAENVSHGRAISTTDTSPSIVSVAGIQFLRLPESERDPEGHVETSTALRNLSDLATAVRTGDPVLIQGRQGSGKTHYVHHIAKLLGNAKSLISIHLGKQTDTKLLLGTYVSSEPPGTFKWKPGVLTTAVKEGRWILIEDLDQAPNEVLSLLIPLMQRRTLFIPNRAETIVAPSNFRLIATVRTFDGLRDGADSLPPNLSTVGIRLWRRVSIRQPSQDEIVAFINARYPSLSPFSTILVKVYDSVRTIQSSPTRDRLFRGPSLRQIGLRELLNWCNRIDLHLQLRPADSRSGVVSEYLLDMIFIEAMDCFAGQYSDNKQEKTISNCVAHGINLDLAREAYLTEGYLPTYQNDTNQVLIGRSRISKRPQPKGDYYRKGKPKSMPYAMHKYALRLLERVSICVNTAEPVLLVGETGTGKTTAVQHLANLLNVKLTVHNFSQQTESSDLMGGFQPMDLSRMGMEMATSFDSLFRRTFPSKKNLTFLEQFDQAVLHKQWKKVVRFWLKAIEMANKHLAVSAEDQDPEDGILSPRKRRKLEIGNHISIAAEWEAFIARVSSFDTQLKSSPQQAIFNFVEGLLVKAVRNGEWVLLDELNLAAPETLESIADLMNDAGSRSMLLLEKGGVERIYAHPDFRIFGCMNPATDVGKRDLPQGIRSRFTEFYVPNPDGERANVLAIVKAYLESHCVGVEQLLSKTTDLYLDIRTMVDQNRLVDGAGQKPVYSIRTLARTLAYVVEIAPVYGILRSLYEGFCMAFLTCLATESESLLHRLIEQRLLADHANARSLLKQVPRMPTHGDYTQFKHYWMLKGPAEVQEQPDYIITPYVERNLLNLVRAAATRKYPVLIQGPTSSGKTSMIKFLANRTGHKFVRINNHEHTDLQEYLGSYVSDASGSLKFQEGALIQAMRTGCWVILDELNLAPTDVLEALNRLLDDNREILIPETQEVVRPHKDFMLFATQNPPGLYAGRKALSKAFRNRFIELHFDDIPQNELQDILQQRTQIAPSFAARIVTVYNELSVLRQSSRLFEQKQSFATLRDLFRWANRDAVTNEELAQNGYMLLVERVRNQDEKLAVKKVIETKLRVQISDDVLYSNPPPDFGGKGDDVVWTKAMARLYTLLERAIVKNEPVLLVGETGCGKTTVCQLLALALRKNLETVNAHMNTETGDIIGAYRPLRNRAEVTQQLLQSLQYFFSTYFSDLQIEDDLKGLLRAYDQLQPESKRDIPQEVLNHIHDVRAQASQLFEWVDGSLVGAMRKGDLFLLDEISLAEDSVLERLNSVLEPEREIFLAEKGYKDAKITAHPEFQFFATMNPGGDYGKKELSPALRNRFTEIWVPPMYDFDDVLQITETKLVPAYKEYAPAMVKFGFWFNQTFRVGKDGSVSIRDIISWIQFCNKVGGEPLAVVFQGALMVYVDTLGSNPAALLSVPLEQVELERQKCVSHLSTLLGKHFDLISLEATTVQVSPEAFQVGAFGLPRTISDMGKVPFDFNASTTSLNAMRVMRAMQLSKPILLEGAPGVGKTSLITALAAVVGIPLVRINLSEETDMMDLFGSDVPAENGAVGTFVFREAPFLQAMQIGQWVLLDEMNLASQSVLEGLNSCLDHRKTVYIPELGKTFHCHPNFRLFAAQNPHHQGNGRKGLPASFVNRFTVVYIRSLQQEDLLAISQHTFPDFDSEDYAKIVEFSSQLSRGLTQDKSFGVSGAPWEFNLRDTLRWLEITARQTSLPARRTLEQYFRAIVSHRFRTEEDVSKVNAIFRKVFGSELNIDIQAGFVKLSPSNLQVGNALGERKKTRNSQKIDRVEFLPHQLSILETILNGISNRWPCLLVGAPGSGKSSMVEVLAKSVGAYLEVIPLNNDTETSDVIGGYEQEDPFRLARTVMQQLHADLETLIVECSLTGVGVSQAALALADSLHRWEPSYQSLEGVIIMIQATLESFASCPSECLVKIQQHLQTLMKVASEKDQKSSVSFAWYDGALVRAVENGHWVILDNANLCNPSVLDRINSLLETKGALFLHEHTSADGGGRVIIPHPDFRLFLTMDPRNGELSRAMRNRSIEIFVPSLEEDIEEWDLSQSKLLNLVDQSTARTFTRIDHLVRHALNTNPGHFGTWLYHIFEEAPIRLVPAIFPWLGQNLPKFNVSLIEATDKAVATFQEVRGQSVGKLLLEFKTRLCTELGLNTEFIGNESLHVLSNVHILGTSYGQVDSRKLAALLSDFYEIALSSAKSQSQLSKIIDVLKNQRRLRTAISENDAKDGLPDNIDKEARLALLEFLSNLNHTIWSWLGQIGLDYAVSNVNRMNPTPFYELLLFLGFILEGRELDGLIFQACSDRIQAFINTISGVWPNTTMHQIQLSIQSLIREYGLGSGFSWIRLWKALRVPMPQSDDGMAFLRQLKAVAQRFDDASQGMIQPNAQVLQLRLSFMKAFEQIRTSSSASDLPISEFDEAVSLISNSSVTAVHSFRKGFDMILRMHLLASMNSTMPGLKTEDFTALSYYSRYPTHQLSGLLGYLGLNSTPQNLKFNTIFGLTTPVDSLDLKKFLASDEYYGSFLKNILQTSEHVQATDIGGYSTIQSDLYALGKHYTLAIANTTTQYWRGFDDLLLNNIFSICNLHQELFSSTELSSLSDESYSAESLLKLLESEKQSSDERWTIIVSNFLVPSLRALVQVKQKDGTERRNRGLAWIQYAIGCLKLLVPVHPYDPALQERLNYQLFQYRRQTLQTELSSLEVVTETLNGSRNNARTRRLRQKISTVTWDTSISLFRRSQQTNFEPLRHLLQRTVALINGQQVQRFIKNLVSGHSDVVAAGQAIRENVRQILQQLAIQDDAFEDITVIVAEFVSALEFGILIACEADTPRTSGSQCIFTPNTLSPTAISEKLGSRTSKTSEPELRSLRALALRSKVECLASFTEAEFKLLDTTFARILKLWERKERDDAREREEATKMYHFKGLEVVDPDNDEAGVAEMFSEGTAKEDAPKPKNNLDVSALARQVSQLHAAIFVGTSAENIDIASLQRDFGNQLKKSDEGIYIASEEMESFVPSMVLDISDAETWLNRSSKFSFNFYKDENPTEVRTVVELLTGIKTRITDLIALWPENDILRDINDRATETLGLPLKTPVNSVLAKLEGLHAAVHQWEQVASKEYSLTSYQENLTNLIVGWRKLELQTWSSLFTQEETSSRNRASTWWFHIYKAVKTAVDVQEDDISNIRVTLVETLNTFLRQSSIGEFQSRLNLIKAVLKQLDYSPSSHAQTLKDTVQNVYQLHLQYLKAAVEHISTERTKLEKDMREIILLASWKDTNVNALKESTRRSHYQLYKVVKKYRAVLSTSVSTVAKVADLSKLEVSSLIMPSRLFEQASDVDRSLCAASIANWESRPARHSNIASTVTKMQQMFSSAAPTESACSLVDQFSDHVLQRAQELRDATPSKLTKENTVEVRRLQDAKRKAVSEALKSLRQMGFKSNLSQKELAGQSSMEQILGLAPAFEGKSFQMRIGEIDDILVATLDNLSKTRGVMMNLPADVPVPDFVRGAKYFEHGLSMVVNQRKTLASHLTTFHRLEELIGYLLVLSEDQSATVSAPATMYATSDPKALSQSLGWIQANIQFALKVVEGEAKFVPGDHYSELQGILSKWEKWASESSKSLAACPKTFPSITMPQKNDIIRQIVEGFKEIQTEFSTFGNANVKLQHIVNYLQPWIPMGQQAPTRNGDGVRKLTGETSITSADNEIRNLCDLILAKLQPETLDESLAKKVGGSDKTVLLEHEKLLASRASSDSAAIANQLETLAPKLREAMVDNPAALRSLLRLMSPIIIEYESICRRELLQRLDFHRSLCRLTHILSNFVISIGTNGFCAPSDGSAEAGGPGQVESGTGLGDGEGEEDISNDIAPDEDLSELANQKEEGKPKEYDAQKNAVENDDIDGLSESGDEKSDEEGDGEEGEEEDATDEMGKVDDSHGLDSLDKDFWDNPAEEPKEEVDAGGDGKQEENATSNQEKSKKDEKQQKDAKNLENKEMELDDGDGDAVSEAEAEDESDAVENKNTDNINEHIPEVERLDISDDFNLDEMDQGDDEEEDDLSESEEGEENPLDKPLDRTDLDRQNSDDEEDEEMGDYDAEMAGELNEVAESETEEKDKDAEGEGEESLQPTEDSIEDAQNGSTVPPNAKAAAASSSDDIDNDNLDPTSAQENMEMDNQNDTGKDNSASNAVDGKGDSGKAEYRTGQGQSEMQPKEQRLENGLKKLGDLLEKVHRTPMDILNSETSQGPKDDVQNLEEQKQSQFEHVGEDDKKPATQALGAAATEEAHAIDESMVIDSAPDQTEPTGEGDEEVGDNNNVEGTDGKLVEEQGAFQEGPQETEDTAPNAASDSKEDPEATMEVDAPRLVGDSKNENSEPLDIDMDLDSDEAAEDPRSLELSSTLSTYNEEAHSLWKLYENKTRVLSLSLTEQLRLILEPTLSTKLRGDYRTGKRLNMKRIIPYIASDYKKDKIWMRRTKPSKRQYQVMIALDDSKSMSESRCIELTFESIALVARALSHLEVGQISMVSFGESTKLVHPFEQPFTAQSGANVFAGLTFGQTKTNMRSLVDTSIRLFREARQTNSQSDLWQLELIISDGICEDHQEIQRLVRLAHFEKIVLIFVIIDATSGAMSGDTNAKGSSSILDMKEATFTDQGDGKGPKLQVKRYMDTFPFNYYLIIRRIEDLPGMLSTALRQWFSQAAEASG</sequence>
<comment type="caution">
    <text evidence="13">The sequence shown here is derived from an EMBL/GenBank/DDBJ whole genome shotgun (WGS) entry which is preliminary data.</text>
</comment>
<dbReference type="InterPro" id="IPR041190">
    <property type="entry name" value="Midasin_AAA_lid_5"/>
</dbReference>
<feature type="compositionally biased region" description="Acidic residues" evidence="11">
    <location>
        <begin position="4193"/>
        <end position="4203"/>
    </location>
</feature>
<feature type="compositionally biased region" description="Basic and acidic residues" evidence="11">
    <location>
        <begin position="4310"/>
        <end position="4325"/>
    </location>
</feature>
<evidence type="ECO:0000313" key="13">
    <source>
        <dbReference type="EMBL" id="RVD85698.1"/>
    </source>
</evidence>
<feature type="compositionally biased region" description="Basic and acidic residues" evidence="11">
    <location>
        <begin position="4172"/>
        <end position="4190"/>
    </location>
</feature>
<comment type="subcellular location">
    <subcellularLocation>
        <location evidence="1">Nucleus</location>
        <location evidence="1">Nucleolus</location>
    </subcellularLocation>
    <subcellularLocation>
        <location evidence="2">Nucleus</location>
        <location evidence="2">Nucleoplasm</location>
    </subcellularLocation>
</comment>
<evidence type="ECO:0000256" key="11">
    <source>
        <dbReference type="SAM" id="MobiDB-lite"/>
    </source>
</evidence>
<gene>
    <name evidence="13" type="ORF">DFL_004009</name>
</gene>
<dbReference type="PROSITE" id="PS50234">
    <property type="entry name" value="VWFA"/>
    <property type="match status" value="1"/>
</dbReference>
<dbReference type="PANTHER" id="PTHR48103:SF2">
    <property type="entry name" value="MIDASIN"/>
    <property type="match status" value="1"/>
</dbReference>
<dbReference type="RefSeq" id="XP_067491242.1">
    <property type="nucleotide sequence ID" value="XM_067633033.1"/>
</dbReference>
<feature type="compositionally biased region" description="Acidic residues" evidence="11">
    <location>
        <begin position="4101"/>
        <end position="4118"/>
    </location>
</feature>
<keyword evidence="7 10" id="KW-0067">ATP-binding</keyword>
<dbReference type="GeneID" id="93586320"/>
<protein>
    <recommendedName>
        <fullName evidence="4 10">Midasin</fullName>
    </recommendedName>
</protein>
<evidence type="ECO:0000256" key="4">
    <source>
        <dbReference type="ARBA" id="ARBA00017143"/>
    </source>
</evidence>
<dbReference type="FunFam" id="3.40.50.300:FF:000582">
    <property type="entry name" value="Midasin"/>
    <property type="match status" value="1"/>
</dbReference>
<dbReference type="InterPro" id="IPR012099">
    <property type="entry name" value="Midasin"/>
</dbReference>
<feature type="compositionally biased region" description="Basic and acidic residues" evidence="11">
    <location>
        <begin position="4451"/>
        <end position="4475"/>
    </location>
</feature>
<name>A0A437A3G7_ARTFL</name>
<dbReference type="InterPro" id="IPR002035">
    <property type="entry name" value="VWF_A"/>
</dbReference>
<feature type="compositionally biased region" description="Gly residues" evidence="11">
    <location>
        <begin position="4085"/>
        <end position="4100"/>
    </location>
</feature>
<keyword evidence="6 10" id="KW-0547">Nucleotide-binding</keyword>
<feature type="compositionally biased region" description="Low complexity" evidence="11">
    <location>
        <begin position="4384"/>
        <end position="4395"/>
    </location>
</feature>
<feature type="compositionally biased region" description="Basic and acidic residues" evidence="11">
    <location>
        <begin position="4260"/>
        <end position="4280"/>
    </location>
</feature>
<dbReference type="SUPFAM" id="SSF52540">
    <property type="entry name" value="P-loop containing nucleoside triphosphate hydrolases"/>
    <property type="match status" value="6"/>
</dbReference>
<comment type="function">
    <text evidence="10">Nuclear chaperone required for maturation and nuclear export of pre-60S ribosome subunits.</text>
</comment>
<evidence type="ECO:0000256" key="1">
    <source>
        <dbReference type="ARBA" id="ARBA00004604"/>
    </source>
</evidence>
<keyword evidence="5" id="KW-0597">Phosphoprotein</keyword>
<dbReference type="FunFam" id="3.40.50.300:FF:001368">
    <property type="entry name" value="Midasin"/>
    <property type="match status" value="1"/>
</dbReference>
<dbReference type="InterPro" id="IPR011704">
    <property type="entry name" value="ATPase_dyneun-rel_AAA"/>
</dbReference>
<dbReference type="InterPro" id="IPR040848">
    <property type="entry name" value="AAA_lid_7"/>
</dbReference>
<dbReference type="FunFam" id="3.40.50.300:FF:000142">
    <property type="entry name" value="Midasin"/>
    <property type="match status" value="1"/>
</dbReference>
<dbReference type="Pfam" id="PF07728">
    <property type="entry name" value="AAA_5"/>
    <property type="match status" value="9"/>
</dbReference>
<evidence type="ECO:0000259" key="12">
    <source>
        <dbReference type="PROSITE" id="PS50234"/>
    </source>
</evidence>
<dbReference type="OrthoDB" id="5186at2759"/>
<feature type="compositionally biased region" description="Acidic residues" evidence="11">
    <location>
        <begin position="4154"/>
        <end position="4171"/>
    </location>
</feature>
<dbReference type="PIRSF" id="PIRSF010340">
    <property type="entry name" value="Midasin"/>
    <property type="match status" value="1"/>
</dbReference>
<dbReference type="GO" id="GO:0005654">
    <property type="term" value="C:nucleoplasm"/>
    <property type="evidence" value="ECO:0007669"/>
    <property type="project" value="UniProtKB-SubCell"/>
</dbReference>
<feature type="compositionally biased region" description="Acidic residues" evidence="11">
    <location>
        <begin position="4239"/>
        <end position="4259"/>
    </location>
</feature>
<comment type="similarity">
    <text evidence="3 10">Belongs to the midasin family.</text>
</comment>
<evidence type="ECO:0000256" key="9">
    <source>
        <dbReference type="ARBA" id="ARBA00023242"/>
    </source>
</evidence>
<dbReference type="EMBL" id="SAEB01000006">
    <property type="protein sequence ID" value="RVD85698.1"/>
    <property type="molecule type" value="Genomic_DNA"/>
</dbReference>
<keyword evidence="14" id="KW-1185">Reference proteome</keyword>
<evidence type="ECO:0000256" key="10">
    <source>
        <dbReference type="PIRNR" id="PIRNR010340"/>
    </source>
</evidence>
<feature type="compositionally biased region" description="Basic and acidic residues" evidence="11">
    <location>
        <begin position="4218"/>
        <end position="4238"/>
    </location>
</feature>
<dbReference type="Pfam" id="PF21108">
    <property type="entry name" value="MDN1_4th"/>
    <property type="match status" value="1"/>
</dbReference>
<dbReference type="Proteomes" id="UP000283090">
    <property type="component" value="Unassembled WGS sequence"/>
</dbReference>
<dbReference type="InterPro" id="IPR036465">
    <property type="entry name" value="vWFA_dom_sf"/>
</dbReference>
<reference evidence="13 14" key="1">
    <citation type="submission" date="2019-01" db="EMBL/GenBank/DDBJ databases">
        <title>Intercellular communication is required for trap formation in the nematode-trapping fungus Duddingtonia flagrans.</title>
        <authorList>
            <person name="Youssar L."/>
            <person name="Wernet V."/>
            <person name="Hensel N."/>
            <person name="Hildebrandt H.-G."/>
            <person name="Fischer R."/>
        </authorList>
    </citation>
    <scope>NUCLEOTIDE SEQUENCE [LARGE SCALE GENOMIC DNA]</scope>
    <source>
        <strain evidence="13 14">CBS H-5679</strain>
    </source>
</reference>
<dbReference type="InterPro" id="IPR003593">
    <property type="entry name" value="AAA+_ATPase"/>
</dbReference>
<feature type="compositionally biased region" description="Basic and acidic residues" evidence="11">
    <location>
        <begin position="4487"/>
        <end position="4498"/>
    </location>
</feature>
<feature type="compositionally biased region" description="Basic and acidic residues" evidence="11">
    <location>
        <begin position="4432"/>
        <end position="4441"/>
    </location>
</feature>
<proteinExistence type="inferred from homology"/>
<organism evidence="13 14">
    <name type="scientific">Arthrobotrys flagrans</name>
    <name type="common">Nematode-trapping fungus</name>
    <name type="synonym">Trichothecium flagrans</name>
    <dbReference type="NCBI Taxonomy" id="97331"/>
    <lineage>
        <taxon>Eukaryota</taxon>
        <taxon>Fungi</taxon>
        <taxon>Dikarya</taxon>
        <taxon>Ascomycota</taxon>
        <taxon>Pezizomycotina</taxon>
        <taxon>Orbiliomycetes</taxon>
        <taxon>Orbiliales</taxon>
        <taxon>Orbiliaceae</taxon>
        <taxon>Arthrobotrys</taxon>
    </lineage>
</organism>
<dbReference type="GO" id="GO:0000027">
    <property type="term" value="P:ribosomal large subunit assembly"/>
    <property type="evidence" value="ECO:0007669"/>
    <property type="project" value="InterPro"/>
</dbReference>